<reference evidence="2" key="1">
    <citation type="submission" date="2016-10" db="EMBL/GenBank/DDBJ databases">
        <title>Sequence of Gallionella enrichment culture.</title>
        <authorList>
            <person name="Poehlein A."/>
            <person name="Muehling M."/>
            <person name="Daniel R."/>
        </authorList>
    </citation>
    <scope>NUCLEOTIDE SEQUENCE</scope>
</reference>
<comment type="caution">
    <text evidence="2">The sequence shown here is derived from an EMBL/GenBank/DDBJ whole genome shotgun (WGS) entry which is preliminary data.</text>
</comment>
<dbReference type="GO" id="GO:0004540">
    <property type="term" value="F:RNA nuclease activity"/>
    <property type="evidence" value="ECO:0007669"/>
    <property type="project" value="InterPro"/>
</dbReference>
<proteinExistence type="predicted"/>
<dbReference type="PANTHER" id="PTHR35458:SF8">
    <property type="entry name" value="SLR0650 PROTEIN"/>
    <property type="match status" value="1"/>
</dbReference>
<protein>
    <submittedName>
        <fullName evidence="2">NYN domain protein</fullName>
    </submittedName>
</protein>
<dbReference type="EMBL" id="MLJW01007103">
    <property type="protein sequence ID" value="OIQ65728.1"/>
    <property type="molecule type" value="Genomic_DNA"/>
</dbReference>
<name>A0A1J5P4S0_9ZZZZ</name>
<dbReference type="PANTHER" id="PTHR35458">
    <property type="entry name" value="SLR0755 PROTEIN"/>
    <property type="match status" value="1"/>
</dbReference>
<feature type="domain" description="NYN" evidence="1">
    <location>
        <begin position="39"/>
        <end position="169"/>
    </location>
</feature>
<accession>A0A1J5P4S0</accession>
<evidence type="ECO:0000259" key="1">
    <source>
        <dbReference type="Pfam" id="PF01936"/>
    </source>
</evidence>
<dbReference type="Gene3D" id="3.40.50.1010">
    <property type="entry name" value="5'-nuclease"/>
    <property type="match status" value="1"/>
</dbReference>
<sequence length="180" mass="20234">MANLLYVDNSNVWIEGMHVAAFASGMVPDVWTAVKGNICDHNWKLDFGKLFEFAGGERKEVRKAALFGSRPPKNDSLWVAAKKIGFEVTTYDRNVANAEKKIDTDIVATMIEDSYEILQPGDEVTLVSGDSDYVPAIEKLKKRGIAVHVVFWKHASREIKEAATSFTELDQYLEHLNRKS</sequence>
<dbReference type="InterPro" id="IPR047140">
    <property type="entry name" value="LabA"/>
</dbReference>
<organism evidence="2">
    <name type="scientific">mine drainage metagenome</name>
    <dbReference type="NCBI Taxonomy" id="410659"/>
    <lineage>
        <taxon>unclassified sequences</taxon>
        <taxon>metagenomes</taxon>
        <taxon>ecological metagenomes</taxon>
    </lineage>
</organism>
<dbReference type="InterPro" id="IPR021139">
    <property type="entry name" value="NYN"/>
</dbReference>
<dbReference type="Pfam" id="PF01936">
    <property type="entry name" value="NYN"/>
    <property type="match status" value="1"/>
</dbReference>
<evidence type="ECO:0000313" key="2">
    <source>
        <dbReference type="EMBL" id="OIQ65728.1"/>
    </source>
</evidence>
<dbReference type="AlphaFoldDB" id="A0A1J5P4S0"/>
<gene>
    <name evidence="2" type="ORF">GALL_527100</name>
</gene>